<evidence type="ECO:0000313" key="2">
    <source>
        <dbReference type="EMBL" id="NYZ67832.1"/>
    </source>
</evidence>
<organism evidence="2 3">
    <name type="scientific">Spartinivicinus marinus</name>
    <dbReference type="NCBI Taxonomy" id="2994442"/>
    <lineage>
        <taxon>Bacteria</taxon>
        <taxon>Pseudomonadati</taxon>
        <taxon>Pseudomonadota</taxon>
        <taxon>Gammaproteobacteria</taxon>
        <taxon>Oceanospirillales</taxon>
        <taxon>Zooshikellaceae</taxon>
        <taxon>Spartinivicinus</taxon>
    </lineage>
</organism>
<gene>
    <name evidence="2" type="ORF">H0A36_17600</name>
</gene>
<accession>A0A853I7Y8</accession>
<dbReference type="InterPro" id="IPR022293">
    <property type="entry name" value="Integrating-conj_element"/>
</dbReference>
<keyword evidence="3" id="KW-1185">Reference proteome</keyword>
<keyword evidence="1" id="KW-0732">Signal</keyword>
<dbReference type="EMBL" id="JACCKB010000030">
    <property type="protein sequence ID" value="NYZ67832.1"/>
    <property type="molecule type" value="Genomic_DNA"/>
</dbReference>
<dbReference type="RefSeq" id="WP_180569855.1">
    <property type="nucleotide sequence ID" value="NZ_JACCKB010000030.1"/>
</dbReference>
<feature type="signal peptide" evidence="1">
    <location>
        <begin position="1"/>
        <end position="20"/>
    </location>
</feature>
<comment type="caution">
    <text evidence="2">The sequence shown here is derived from an EMBL/GenBank/DDBJ whole genome shotgun (WGS) entry which is preliminary data.</text>
</comment>
<dbReference type="AlphaFoldDB" id="A0A853I7Y8"/>
<evidence type="ECO:0000256" key="1">
    <source>
        <dbReference type="SAM" id="SignalP"/>
    </source>
</evidence>
<proteinExistence type="predicted"/>
<dbReference type="NCBIfam" id="TIGR03759">
    <property type="entry name" value="conj_TIGR03759"/>
    <property type="match status" value="1"/>
</dbReference>
<dbReference type="Proteomes" id="UP000569732">
    <property type="component" value="Unassembled WGS sequence"/>
</dbReference>
<reference evidence="2 3" key="1">
    <citation type="submission" date="2020-07" db="EMBL/GenBank/DDBJ databases">
        <title>Endozoicomonas sp. nov., isolated from sediment.</title>
        <authorList>
            <person name="Gu T."/>
        </authorList>
    </citation>
    <scope>NUCLEOTIDE SEQUENCE [LARGE SCALE GENOMIC DNA]</scope>
    <source>
        <strain evidence="2 3">SM1973</strain>
    </source>
</reference>
<evidence type="ECO:0000313" key="3">
    <source>
        <dbReference type="Proteomes" id="UP000569732"/>
    </source>
</evidence>
<feature type="chain" id="PRO_5032512330" evidence="1">
    <location>
        <begin position="21"/>
        <end position="254"/>
    </location>
</feature>
<protein>
    <submittedName>
        <fullName evidence="2">TIGR03759 family integrating conjugative element protein</fullName>
    </submittedName>
</protein>
<sequence length="254" mass="29053">MNVIKPLIAGLLLATQPLYATEAVQSQMSQSNGQYSATQTLEQKKIRATQWGLSLSEWQRYETILQGPKGTWYSTLDPTHVLGLDAKSDEERRKYARLQVEVESARVSSELAFQRAFHQAQKEMYPDLLPIDNSKFLKSPLENMLSGGQYQEQGRAIYFVDLACEDCRYTIQKLIRKAGSQWLSGVDFYILNTKNKRTIIDWATQQKIPTELVNRKLITLNIDNGTYQKLTHLGGDKLYLQARGKVEILPETYL</sequence>
<name>A0A853I7Y8_9GAMM</name>